<accession>A0A6J4MBJ6</accession>
<feature type="non-terminal residue" evidence="2">
    <location>
        <position position="1"/>
    </location>
</feature>
<feature type="non-terminal residue" evidence="2">
    <location>
        <position position="463"/>
    </location>
</feature>
<feature type="region of interest" description="Disordered" evidence="1">
    <location>
        <begin position="324"/>
        <end position="463"/>
    </location>
</feature>
<feature type="region of interest" description="Disordered" evidence="1">
    <location>
        <begin position="1"/>
        <end position="45"/>
    </location>
</feature>
<feature type="compositionally biased region" description="Basic and acidic residues" evidence="1">
    <location>
        <begin position="15"/>
        <end position="35"/>
    </location>
</feature>
<feature type="compositionally biased region" description="Basic residues" evidence="1">
    <location>
        <begin position="416"/>
        <end position="427"/>
    </location>
</feature>
<feature type="region of interest" description="Disordered" evidence="1">
    <location>
        <begin position="62"/>
        <end position="127"/>
    </location>
</feature>
<feature type="compositionally biased region" description="Basic and acidic residues" evidence="1">
    <location>
        <begin position="285"/>
        <end position="302"/>
    </location>
</feature>
<feature type="compositionally biased region" description="Basic and acidic residues" evidence="1">
    <location>
        <begin position="86"/>
        <end position="96"/>
    </location>
</feature>
<feature type="compositionally biased region" description="Low complexity" evidence="1">
    <location>
        <begin position="246"/>
        <end position="276"/>
    </location>
</feature>
<name>A0A6J4MBJ6_9HYPH</name>
<sequence>RQALRHLPVPAPDAARLRLPDRRPDHARGHLAQRDRRARARRNRRKALRDVRLRAGRACDRGLRAHHPHPDLPASARGPARRGLARRGDQYRELRRGTARAAGVALGRAEGARGRGAGRGFGHADDHRARAFPPLQADLRAEAAGRRPPSHRGRARSLGARGRARRPRTRWPGPERHRGRRRRRQRGGDRGRRHGRFEPRRHDAGADQSARAPPGLSAGYQPKRRAHHAAASLGALSGRRRGGAAGPVRRASGRAQEPRHPAAGRARAGLGARPQALDPGAHPRRRDDRGRLQARPDRDRLFRRGAGSPADALALAAGGLRVDRVADPDPARRADPGQRGGAHHGRDRPDRRLAVGRGCRASGHRGAGPDPDRRHGGHALPQQRRNGADDGPDRRQPRRQARTQPRPVPDGGGGRRGLRLPHPHRAPVQHAGHGAGRLPLRRLREARPSAVGHGRAGRSPGHR</sequence>
<feature type="compositionally biased region" description="Low complexity" evidence="1">
    <location>
        <begin position="99"/>
        <end position="109"/>
    </location>
</feature>
<dbReference type="EMBL" id="CADCUC010000525">
    <property type="protein sequence ID" value="CAA9354324.1"/>
    <property type="molecule type" value="Genomic_DNA"/>
</dbReference>
<dbReference type="AlphaFoldDB" id="A0A6J4MBJ6"/>
<protein>
    <submittedName>
        <fullName evidence="2">Uncharacterized protein</fullName>
    </submittedName>
</protein>
<proteinExistence type="predicted"/>
<reference evidence="2" key="1">
    <citation type="submission" date="2020-02" db="EMBL/GenBank/DDBJ databases">
        <authorList>
            <person name="Meier V. D."/>
        </authorList>
    </citation>
    <scope>NUCLEOTIDE SEQUENCE</scope>
    <source>
        <strain evidence="2">AVDCRST_MAG90</strain>
    </source>
</reference>
<feature type="compositionally biased region" description="Basic residues" evidence="1">
    <location>
        <begin position="36"/>
        <end position="45"/>
    </location>
</feature>
<feature type="compositionally biased region" description="Basic and acidic residues" evidence="1">
    <location>
        <begin position="386"/>
        <end position="395"/>
    </location>
</feature>
<gene>
    <name evidence="2" type="ORF">AVDCRST_MAG90-2583</name>
</gene>
<evidence type="ECO:0000256" key="1">
    <source>
        <dbReference type="SAM" id="MobiDB-lite"/>
    </source>
</evidence>
<feature type="compositionally biased region" description="Basic and acidic residues" evidence="1">
    <location>
        <begin position="324"/>
        <end position="336"/>
    </location>
</feature>
<organism evidence="2">
    <name type="scientific">uncultured Microvirga sp</name>
    <dbReference type="NCBI Taxonomy" id="412392"/>
    <lineage>
        <taxon>Bacteria</taxon>
        <taxon>Pseudomonadati</taxon>
        <taxon>Pseudomonadota</taxon>
        <taxon>Alphaproteobacteria</taxon>
        <taxon>Hyphomicrobiales</taxon>
        <taxon>Methylobacteriaceae</taxon>
        <taxon>Microvirga</taxon>
        <taxon>environmental samples</taxon>
    </lineage>
</organism>
<feature type="region of interest" description="Disordered" evidence="1">
    <location>
        <begin position="140"/>
        <end position="306"/>
    </location>
</feature>
<evidence type="ECO:0000313" key="2">
    <source>
        <dbReference type="EMBL" id="CAA9354324.1"/>
    </source>
</evidence>
<feature type="compositionally biased region" description="Basic and acidic residues" evidence="1">
    <location>
        <begin position="186"/>
        <end position="205"/>
    </location>
</feature>